<proteinExistence type="predicted"/>
<dbReference type="AlphaFoldDB" id="A0A1K0IRG4"/>
<protein>
    <submittedName>
        <fullName evidence="1">Uncharacterized protein</fullName>
    </submittedName>
</protein>
<organism evidence="1">
    <name type="scientific">Cupriavidus necator</name>
    <name type="common">Alcaligenes eutrophus</name>
    <name type="synonym">Ralstonia eutropha</name>
    <dbReference type="NCBI Taxonomy" id="106590"/>
    <lineage>
        <taxon>Bacteria</taxon>
        <taxon>Pseudomonadati</taxon>
        <taxon>Pseudomonadota</taxon>
        <taxon>Betaproteobacteria</taxon>
        <taxon>Burkholderiales</taxon>
        <taxon>Burkholderiaceae</taxon>
        <taxon>Cupriavidus</taxon>
    </lineage>
</organism>
<name>A0A1K0IRG4_CUPNE</name>
<reference evidence="1" key="1">
    <citation type="submission" date="2016-09" db="EMBL/GenBank/DDBJ databases">
        <authorList>
            <person name="Capua I."/>
            <person name="De Benedictis P."/>
            <person name="Joannis T."/>
            <person name="Lombin L.H."/>
            <person name="Cattoli G."/>
        </authorList>
    </citation>
    <scope>NUCLEOTIDE SEQUENCE</scope>
    <source>
        <strain evidence="1">B9</strain>
    </source>
</reference>
<accession>A0A1K0IRG4</accession>
<gene>
    <name evidence="1" type="ORF">CNECB9_70012</name>
</gene>
<dbReference type="EMBL" id="FMSH01000518">
    <property type="protein sequence ID" value="SCV00260.1"/>
    <property type="molecule type" value="Genomic_DNA"/>
</dbReference>
<sequence length="66" mass="7505">MPHWQASLGTRRVLSNLPYAVVVMKPVPANITYAIGLGTYRLLAALRIEVTRMSVVLQFTQRFLFK</sequence>
<evidence type="ECO:0000313" key="1">
    <source>
        <dbReference type="EMBL" id="SCV00260.1"/>
    </source>
</evidence>